<keyword evidence="7 8" id="KW-0472">Membrane</keyword>
<dbReference type="RefSeq" id="WP_113033131.1">
    <property type="nucleotide sequence ID" value="NZ_QMFB01000014.1"/>
</dbReference>
<comment type="subcellular location">
    <subcellularLocation>
        <location evidence="1 8">Cell membrane</location>
        <topology evidence="1 8">Multi-pass membrane protein</topology>
    </subcellularLocation>
</comment>
<protein>
    <recommendedName>
        <fullName evidence="8">Biotin transporter</fullName>
    </recommendedName>
</protein>
<keyword evidence="11" id="KW-1185">Reference proteome</keyword>
<evidence type="ECO:0000313" key="10">
    <source>
        <dbReference type="EMBL" id="RAV18924.1"/>
    </source>
</evidence>
<feature type="transmembrane region" description="Helical" evidence="9">
    <location>
        <begin position="57"/>
        <end position="75"/>
    </location>
</feature>
<dbReference type="Gene3D" id="1.10.1760.20">
    <property type="match status" value="1"/>
</dbReference>
<reference evidence="10 11" key="1">
    <citation type="journal article" date="2009" name="Int. J. Syst. Evol. Microbiol.">
        <title>Paenibacillus contaminans sp. nov., isolated from a contaminated laboratory plate.</title>
        <authorList>
            <person name="Chou J.H."/>
            <person name="Lee J.H."/>
            <person name="Lin M.C."/>
            <person name="Chang P.S."/>
            <person name="Arun A.B."/>
            <person name="Young C.C."/>
            <person name="Chen W.M."/>
        </authorList>
    </citation>
    <scope>NUCLEOTIDE SEQUENCE [LARGE SCALE GENOMIC DNA]</scope>
    <source>
        <strain evidence="10 11">CKOBP-6</strain>
    </source>
</reference>
<sequence length="204" mass="21813">MKSSFFTMKGIVFSALFAALLVVLSYVNIHLGFTPVPIAMETFAVMLAGGILGARYGFFSIALVVLLTALGIPLLHGKGGLGLILGPTGGFIWAFPFAALFIGLIVPRIKSANKTVTFVLTFLTIEIFGSLLLYVTGVPWLAHVANYSLSKALTAGFYPYLPGDAIKAFVATLITLQVRQLFPVERIHGKPFQSSAAQTNTVSQ</sequence>
<comment type="caution">
    <text evidence="10">The sequence shown here is derived from an EMBL/GenBank/DDBJ whole genome shotgun (WGS) entry which is preliminary data.</text>
</comment>
<evidence type="ECO:0000256" key="4">
    <source>
        <dbReference type="ARBA" id="ARBA00022475"/>
    </source>
</evidence>
<dbReference type="InterPro" id="IPR003784">
    <property type="entry name" value="BioY"/>
</dbReference>
<keyword evidence="5 9" id="KW-0812">Transmembrane</keyword>
<keyword evidence="4 8" id="KW-1003">Cell membrane</keyword>
<dbReference type="GO" id="GO:0015225">
    <property type="term" value="F:biotin transmembrane transporter activity"/>
    <property type="evidence" value="ECO:0007669"/>
    <property type="project" value="UniProtKB-UniRule"/>
</dbReference>
<feature type="transmembrane region" description="Helical" evidence="9">
    <location>
        <begin position="118"/>
        <end position="137"/>
    </location>
</feature>
<evidence type="ECO:0000256" key="9">
    <source>
        <dbReference type="SAM" id="Phobius"/>
    </source>
</evidence>
<organism evidence="10 11">
    <name type="scientific">Paenibacillus contaminans</name>
    <dbReference type="NCBI Taxonomy" id="450362"/>
    <lineage>
        <taxon>Bacteria</taxon>
        <taxon>Bacillati</taxon>
        <taxon>Bacillota</taxon>
        <taxon>Bacilli</taxon>
        <taxon>Bacillales</taxon>
        <taxon>Paenibacillaceae</taxon>
        <taxon>Paenibacillus</taxon>
    </lineage>
</organism>
<evidence type="ECO:0000256" key="5">
    <source>
        <dbReference type="ARBA" id="ARBA00022692"/>
    </source>
</evidence>
<dbReference type="PIRSF" id="PIRSF016661">
    <property type="entry name" value="BioY"/>
    <property type="match status" value="1"/>
</dbReference>
<dbReference type="Pfam" id="PF02632">
    <property type="entry name" value="BioY"/>
    <property type="match status" value="1"/>
</dbReference>
<dbReference type="PANTHER" id="PTHR34295:SF4">
    <property type="entry name" value="BIOTIN TRANSPORTER BIOY-RELATED"/>
    <property type="match status" value="1"/>
</dbReference>
<dbReference type="EMBL" id="QMFB01000014">
    <property type="protein sequence ID" value="RAV18924.1"/>
    <property type="molecule type" value="Genomic_DNA"/>
</dbReference>
<evidence type="ECO:0000256" key="1">
    <source>
        <dbReference type="ARBA" id="ARBA00004651"/>
    </source>
</evidence>
<evidence type="ECO:0000256" key="3">
    <source>
        <dbReference type="ARBA" id="ARBA00022448"/>
    </source>
</evidence>
<feature type="transmembrane region" description="Helical" evidence="9">
    <location>
        <begin position="81"/>
        <end position="106"/>
    </location>
</feature>
<feature type="transmembrane region" description="Helical" evidence="9">
    <location>
        <begin position="157"/>
        <end position="176"/>
    </location>
</feature>
<dbReference type="OrthoDB" id="9803495at2"/>
<dbReference type="GO" id="GO:0005886">
    <property type="term" value="C:plasma membrane"/>
    <property type="evidence" value="ECO:0007669"/>
    <property type="project" value="UniProtKB-SubCell"/>
</dbReference>
<accession>A0A329MGD5</accession>
<gene>
    <name evidence="10" type="ORF">DQG23_22480</name>
</gene>
<evidence type="ECO:0000256" key="6">
    <source>
        <dbReference type="ARBA" id="ARBA00022989"/>
    </source>
</evidence>
<dbReference type="AlphaFoldDB" id="A0A329MGD5"/>
<dbReference type="Proteomes" id="UP000250369">
    <property type="component" value="Unassembled WGS sequence"/>
</dbReference>
<comment type="similarity">
    <text evidence="2 8">Belongs to the BioY family.</text>
</comment>
<proteinExistence type="inferred from homology"/>
<evidence type="ECO:0000313" key="11">
    <source>
        <dbReference type="Proteomes" id="UP000250369"/>
    </source>
</evidence>
<keyword evidence="3 8" id="KW-0813">Transport</keyword>
<evidence type="ECO:0000256" key="7">
    <source>
        <dbReference type="ARBA" id="ARBA00023136"/>
    </source>
</evidence>
<evidence type="ECO:0000256" key="8">
    <source>
        <dbReference type="PIRNR" id="PIRNR016661"/>
    </source>
</evidence>
<dbReference type="PANTHER" id="PTHR34295">
    <property type="entry name" value="BIOTIN TRANSPORTER BIOY"/>
    <property type="match status" value="1"/>
</dbReference>
<name>A0A329MGD5_9BACL</name>
<evidence type="ECO:0000256" key="2">
    <source>
        <dbReference type="ARBA" id="ARBA00010692"/>
    </source>
</evidence>
<keyword evidence="6 9" id="KW-1133">Transmembrane helix</keyword>